<dbReference type="OrthoDB" id="104925at2"/>
<feature type="transmembrane region" description="Helical" evidence="1">
    <location>
        <begin position="314"/>
        <end position="332"/>
    </location>
</feature>
<keyword evidence="3" id="KW-1185">Reference proteome</keyword>
<feature type="transmembrane region" description="Helical" evidence="1">
    <location>
        <begin position="287"/>
        <end position="308"/>
    </location>
</feature>
<dbReference type="RefSeq" id="WP_073077193.1">
    <property type="nucleotide sequence ID" value="NZ_FRBL01000001.1"/>
</dbReference>
<dbReference type="AlphaFoldDB" id="A0A1M6VJI8"/>
<accession>A0A1M6VJI8</accession>
<proteinExistence type="predicted"/>
<sequence>MKKYYPFAIVLAVLCCIVVVLEFLSLRNTNGVLSYPLDDAFIHMAVAKNVAFHHIWGLSNVEWVSSSSSILFTVLLSTAFYIFGLSSWWPLILSATGAVLLLLEMQRELNQHTHLSTPRKTIAMLATMLVAPLPFMTILGMEHSLQMALTLIFVHRCATRLENNQLALGDWIAPALWGALMISCRYENAYTAFVVCCILALRKSWKSAFVLGIISISPVVIFGALMVVKGGYFLPNSLILKGKMQLIRLLNDTVSFLEITSVISGLFVITGIVVAERFRRKQFDRTFYVLTISFFSIILHCCSAAAGYLYRYEAYLLVLSFFHLSILFMEWWSPDKLKDRANWLYILTFSIFLCNLLPRAANSLPHAVRCSKNIYDQQYQMALFLKQYYNHKTIAANDVGAISYLGDINTLDLWGLGNNQVTRAKLHKEYTPAYVHQLIDSSQAKVAVIYEQWYLPEVYKNWHKIASWEVSNNYICAYATVCFYATVEESAETMYKNLKQFEAQLPRDVKVQYFYNQGNEAPLVQR</sequence>
<organism evidence="2 3">
    <name type="scientific">Chitinophaga jiangningensis</name>
    <dbReference type="NCBI Taxonomy" id="1419482"/>
    <lineage>
        <taxon>Bacteria</taxon>
        <taxon>Pseudomonadati</taxon>
        <taxon>Bacteroidota</taxon>
        <taxon>Chitinophagia</taxon>
        <taxon>Chitinophagales</taxon>
        <taxon>Chitinophagaceae</taxon>
        <taxon>Chitinophaga</taxon>
    </lineage>
</organism>
<feature type="transmembrane region" description="Helical" evidence="1">
    <location>
        <begin position="175"/>
        <end position="201"/>
    </location>
</feature>
<dbReference type="Proteomes" id="UP000184420">
    <property type="component" value="Unassembled WGS sequence"/>
</dbReference>
<feature type="transmembrane region" description="Helical" evidence="1">
    <location>
        <begin position="254"/>
        <end position="275"/>
    </location>
</feature>
<keyword evidence="1" id="KW-0812">Transmembrane</keyword>
<keyword evidence="1" id="KW-0472">Membrane</keyword>
<dbReference type="STRING" id="1419482.SAMN05444266_101237"/>
<evidence type="ECO:0000256" key="1">
    <source>
        <dbReference type="SAM" id="Phobius"/>
    </source>
</evidence>
<feature type="transmembrane region" description="Helical" evidence="1">
    <location>
        <begin position="70"/>
        <end position="103"/>
    </location>
</feature>
<dbReference type="EMBL" id="FRBL01000001">
    <property type="protein sequence ID" value="SHK81650.1"/>
    <property type="molecule type" value="Genomic_DNA"/>
</dbReference>
<reference evidence="2 3" key="1">
    <citation type="submission" date="2016-11" db="EMBL/GenBank/DDBJ databases">
        <authorList>
            <person name="Jaros S."/>
            <person name="Januszkiewicz K."/>
            <person name="Wedrychowicz H."/>
        </authorList>
    </citation>
    <scope>NUCLEOTIDE SEQUENCE [LARGE SCALE GENOMIC DNA]</scope>
    <source>
        <strain evidence="2 3">DSM 27406</strain>
    </source>
</reference>
<feature type="transmembrane region" description="Helical" evidence="1">
    <location>
        <begin position="7"/>
        <end position="26"/>
    </location>
</feature>
<evidence type="ECO:0000313" key="2">
    <source>
        <dbReference type="EMBL" id="SHK81650.1"/>
    </source>
</evidence>
<gene>
    <name evidence="2" type="ORF">SAMN05444266_101237</name>
</gene>
<feature type="transmembrane region" description="Helical" evidence="1">
    <location>
        <begin position="208"/>
        <end position="234"/>
    </location>
</feature>
<keyword evidence="1" id="KW-1133">Transmembrane helix</keyword>
<name>A0A1M6VJI8_9BACT</name>
<feature type="transmembrane region" description="Helical" evidence="1">
    <location>
        <begin position="123"/>
        <end position="141"/>
    </location>
</feature>
<evidence type="ECO:0008006" key="4">
    <source>
        <dbReference type="Google" id="ProtNLM"/>
    </source>
</evidence>
<evidence type="ECO:0000313" key="3">
    <source>
        <dbReference type="Proteomes" id="UP000184420"/>
    </source>
</evidence>
<protein>
    <recommendedName>
        <fullName evidence="4">Dolichyl-phosphate-mannose-protein mannosyltransferase</fullName>
    </recommendedName>
</protein>